<dbReference type="PROSITE" id="PS50893">
    <property type="entry name" value="ABC_TRANSPORTER_2"/>
    <property type="match status" value="1"/>
</dbReference>
<evidence type="ECO:0000256" key="3">
    <source>
        <dbReference type="ARBA" id="ARBA00022741"/>
    </source>
</evidence>
<sequence length="343" mass="37234">MSKIEVKKVSKVFGAYPKSIVPLLNGDLSKSDIQAQHNHVVGLRNVSLDMAEGKVHVIMGLSGSGKSTLIRHFNRLIDPTSGAIIIDGQDILSLSPRELQHLRQTKISMVFQNFGLMPHRTVLDNVAYGLEVRGDARNAREDSVRKWISKVGLQGYEGSYPHELSGGMQQRVGLARGLATNPDILLMDEAFSALDPLIRSDMQTVLLDLQRELNKTIIFITHDLDEALAIGDRIAILQDGELVQVGSPQEIILQPANDYIQRFVANVNRGRALRVAAIMKTPNGAVPHASDLRRSDTLELALSKVVGAKGPVSVLDDATHELCGTVTAQQIVAAISGQLGGKP</sequence>
<evidence type="ECO:0000256" key="4">
    <source>
        <dbReference type="ARBA" id="ARBA00022840"/>
    </source>
</evidence>
<dbReference type="InterPro" id="IPR003593">
    <property type="entry name" value="AAA+_ATPase"/>
</dbReference>
<comment type="catalytic activity">
    <reaction evidence="5">
        <text>a quaternary ammonium(out) + ATP + H2O = a quaternary ammonium(in) + ADP + phosphate + H(+)</text>
        <dbReference type="Rhea" id="RHEA:11036"/>
        <dbReference type="ChEBI" id="CHEBI:15377"/>
        <dbReference type="ChEBI" id="CHEBI:15378"/>
        <dbReference type="ChEBI" id="CHEBI:30616"/>
        <dbReference type="ChEBI" id="CHEBI:35267"/>
        <dbReference type="ChEBI" id="CHEBI:43474"/>
        <dbReference type="ChEBI" id="CHEBI:456216"/>
    </reaction>
</comment>
<organism evidence="7 8">
    <name type="scientific">Roseovarius pelagicus</name>
    <dbReference type="NCBI Taxonomy" id="2980108"/>
    <lineage>
        <taxon>Bacteria</taxon>
        <taxon>Pseudomonadati</taxon>
        <taxon>Pseudomonadota</taxon>
        <taxon>Alphaproteobacteria</taxon>
        <taxon>Rhodobacterales</taxon>
        <taxon>Roseobacteraceae</taxon>
        <taxon>Roseovarius</taxon>
    </lineage>
</organism>
<keyword evidence="5" id="KW-0997">Cell inner membrane</keyword>
<dbReference type="InterPro" id="IPR005892">
    <property type="entry name" value="Gly-betaine_transp_ATP-bd"/>
</dbReference>
<dbReference type="InterPro" id="IPR017871">
    <property type="entry name" value="ABC_transporter-like_CS"/>
</dbReference>
<reference evidence="7" key="1">
    <citation type="submission" date="2022-10" db="EMBL/GenBank/DDBJ databases">
        <title>Roseovarius pelagicus sp. nov., isolated from Arctic seawater.</title>
        <authorList>
            <person name="Hong Y.W."/>
            <person name="Hwang C.Y."/>
        </authorList>
    </citation>
    <scope>NUCLEOTIDE SEQUENCE</scope>
    <source>
        <strain evidence="7">HL-MP18</strain>
    </source>
</reference>
<accession>A0ABY6DF73</accession>
<dbReference type="SMART" id="SM00382">
    <property type="entry name" value="AAA"/>
    <property type="match status" value="1"/>
</dbReference>
<evidence type="ECO:0000256" key="1">
    <source>
        <dbReference type="ARBA" id="ARBA00005417"/>
    </source>
</evidence>
<gene>
    <name evidence="7" type="ORF">N7U68_09095</name>
</gene>
<protein>
    <recommendedName>
        <fullName evidence="5">Quaternary amine transport ATP-binding protein</fullName>
        <ecNumber evidence="5">7.6.2.9</ecNumber>
    </recommendedName>
</protein>
<evidence type="ECO:0000256" key="5">
    <source>
        <dbReference type="RuleBase" id="RU369116"/>
    </source>
</evidence>
<dbReference type="SUPFAM" id="SSF52540">
    <property type="entry name" value="P-loop containing nucleoside triphosphate hydrolases"/>
    <property type="match status" value="1"/>
</dbReference>
<evidence type="ECO:0000259" key="6">
    <source>
        <dbReference type="PROSITE" id="PS50893"/>
    </source>
</evidence>
<dbReference type="Gene3D" id="3.40.50.300">
    <property type="entry name" value="P-loop containing nucleotide triphosphate hydrolases"/>
    <property type="match status" value="1"/>
</dbReference>
<comment type="subcellular location">
    <subcellularLocation>
        <location evidence="5">Cell inner membrane</location>
        <topology evidence="5">Peripheral membrane protein</topology>
    </subcellularLocation>
</comment>
<evidence type="ECO:0000313" key="7">
    <source>
        <dbReference type="EMBL" id="UXX84773.1"/>
    </source>
</evidence>
<evidence type="ECO:0000256" key="2">
    <source>
        <dbReference type="ARBA" id="ARBA00022448"/>
    </source>
</evidence>
<dbReference type="InterPro" id="IPR027417">
    <property type="entry name" value="P-loop_NTPase"/>
</dbReference>
<dbReference type="RefSeq" id="WP_165196218.1">
    <property type="nucleotide sequence ID" value="NZ_CP106738.1"/>
</dbReference>
<dbReference type="InterPro" id="IPR003439">
    <property type="entry name" value="ABC_transporter-like_ATP-bd"/>
</dbReference>
<keyword evidence="8" id="KW-1185">Reference proteome</keyword>
<keyword evidence="4 5" id="KW-0067">ATP-binding</keyword>
<evidence type="ECO:0000313" key="8">
    <source>
        <dbReference type="Proteomes" id="UP001064087"/>
    </source>
</evidence>
<proteinExistence type="inferred from homology"/>
<comment type="subunit">
    <text evidence="5">The complex is probably composed of two ATP-binding proteins, two transmembrane proteins and a solute-binding protein.</text>
</comment>
<dbReference type="Proteomes" id="UP001064087">
    <property type="component" value="Chromosome"/>
</dbReference>
<keyword evidence="5" id="KW-1003">Cell membrane</keyword>
<keyword evidence="2 5" id="KW-0813">Transport</keyword>
<dbReference type="PANTHER" id="PTHR43869:SF1">
    <property type="entry name" value="GLYCINE BETAINE_PROLINE BETAINE TRANSPORT SYSTEM ATP-BINDING PROTEIN PROV"/>
    <property type="match status" value="1"/>
</dbReference>
<dbReference type="CDD" id="cd03294">
    <property type="entry name" value="ABC_Pro_Gly_Betaine"/>
    <property type="match status" value="1"/>
</dbReference>
<dbReference type="GO" id="GO:0005524">
    <property type="term" value="F:ATP binding"/>
    <property type="evidence" value="ECO:0007669"/>
    <property type="project" value="UniProtKB-KW"/>
</dbReference>
<name>A0ABY6DF73_9RHOB</name>
<keyword evidence="3 5" id="KW-0547">Nucleotide-binding</keyword>
<dbReference type="PANTHER" id="PTHR43869">
    <property type="entry name" value="GLYCINE BETAINE/PROLINE BETAINE TRANSPORT SYSTEM ATP-BINDING PROTEIN PROV"/>
    <property type="match status" value="1"/>
</dbReference>
<feature type="domain" description="ABC transporter" evidence="6">
    <location>
        <begin position="23"/>
        <end position="264"/>
    </location>
</feature>
<dbReference type="PROSITE" id="PS00211">
    <property type="entry name" value="ABC_TRANSPORTER_1"/>
    <property type="match status" value="1"/>
</dbReference>
<comment type="similarity">
    <text evidence="1 5">Belongs to the ABC transporter superfamily.</text>
</comment>
<keyword evidence="5" id="KW-0472">Membrane</keyword>
<dbReference type="EMBL" id="CP106738">
    <property type="protein sequence ID" value="UXX84773.1"/>
    <property type="molecule type" value="Genomic_DNA"/>
</dbReference>
<dbReference type="Pfam" id="PF00005">
    <property type="entry name" value="ABC_tran"/>
    <property type="match status" value="1"/>
</dbReference>
<dbReference type="EC" id="7.6.2.9" evidence="5"/>
<dbReference type="InterPro" id="IPR051921">
    <property type="entry name" value="ABC_osmolyte_uptake_ATP-bind"/>
</dbReference>
<dbReference type="NCBIfam" id="TIGR01186">
    <property type="entry name" value="proV"/>
    <property type="match status" value="1"/>
</dbReference>